<evidence type="ECO:0000256" key="4">
    <source>
        <dbReference type="ARBA" id="ARBA00022741"/>
    </source>
</evidence>
<dbReference type="Pfam" id="PF00005">
    <property type="entry name" value="ABC_tran"/>
    <property type="match status" value="1"/>
</dbReference>
<dbReference type="InterPro" id="IPR013611">
    <property type="entry name" value="Transp-assoc_OB_typ2"/>
</dbReference>
<dbReference type="PROSITE" id="PS00211">
    <property type="entry name" value="ABC_TRANSPORTER_1"/>
    <property type="match status" value="1"/>
</dbReference>
<keyword evidence="6" id="KW-1278">Translocase</keyword>
<keyword evidence="10" id="KW-1185">Reference proteome</keyword>
<feature type="domain" description="ABC transporter" evidence="8">
    <location>
        <begin position="14"/>
        <end position="245"/>
    </location>
</feature>
<dbReference type="RefSeq" id="WP_324716838.1">
    <property type="nucleotide sequence ID" value="NZ_CP141615.1"/>
</dbReference>
<dbReference type="InterPro" id="IPR017871">
    <property type="entry name" value="ABC_transporter-like_CS"/>
</dbReference>
<proteinExistence type="predicted"/>
<protein>
    <submittedName>
        <fullName evidence="9">ABC transporter ATP-binding protein</fullName>
    </submittedName>
</protein>
<dbReference type="PANTHER" id="PTHR42781">
    <property type="entry name" value="SPERMIDINE/PUTRESCINE IMPORT ATP-BINDING PROTEIN POTA"/>
    <property type="match status" value="1"/>
</dbReference>
<evidence type="ECO:0000256" key="7">
    <source>
        <dbReference type="ARBA" id="ARBA00023136"/>
    </source>
</evidence>
<evidence type="ECO:0000256" key="6">
    <source>
        <dbReference type="ARBA" id="ARBA00022967"/>
    </source>
</evidence>
<keyword evidence="2" id="KW-1003">Cell membrane</keyword>
<dbReference type="InterPro" id="IPR003593">
    <property type="entry name" value="AAA+_ATPase"/>
</dbReference>
<evidence type="ECO:0000256" key="1">
    <source>
        <dbReference type="ARBA" id="ARBA00022448"/>
    </source>
</evidence>
<dbReference type="InterPro" id="IPR008995">
    <property type="entry name" value="Mo/tungstate-bd_C_term_dom"/>
</dbReference>
<dbReference type="Proteomes" id="UP001332192">
    <property type="component" value="Chromosome"/>
</dbReference>
<dbReference type="SMART" id="SM00382">
    <property type="entry name" value="AAA"/>
    <property type="match status" value="1"/>
</dbReference>
<accession>A0ABZ1BY99</accession>
<evidence type="ECO:0000256" key="5">
    <source>
        <dbReference type="ARBA" id="ARBA00022840"/>
    </source>
</evidence>
<sequence length="370" mass="40476">MSEGMGQEPSLPFLQLRDVAVAYRPGEWALQGISFEAERGELVSLLGPSGCGKTTTLRVMAGFIPVQRGYVTIGGRDYTNVPPNRRNIGLVFQSYALFPHLTVFENVAFGLRLRHLGAAEIGRRVGEALRMVGLEGLDQRLPGQLSGGQQQRVALARAIVIRPQLLLLDEPLSNLDARLRVEMRGELRRVQRRLGVTMVYVTHDQSEAMALSDRVIVMRDGRIEQIGTPEEVYRRPGTLFVAQFMGFSNRFRAQVIGLEESQGVPGERLATVAFPGGRMRVRASSRLHPGRHVTVAFRPDAARLTTPGGEPGLRGPILLRIFQGGTVHYTVRTPAGELAAEVPAEQATWGEGDAVEVAVEPDAALAFEEA</sequence>
<dbReference type="SUPFAM" id="SSF52540">
    <property type="entry name" value="P-loop containing nucleoside triphosphate hydrolases"/>
    <property type="match status" value="1"/>
</dbReference>
<evidence type="ECO:0000256" key="3">
    <source>
        <dbReference type="ARBA" id="ARBA00022519"/>
    </source>
</evidence>
<name>A0ABZ1BY99_9FIRM</name>
<dbReference type="InterPro" id="IPR050093">
    <property type="entry name" value="ABC_SmlMolc_Importer"/>
</dbReference>
<dbReference type="GO" id="GO:0005524">
    <property type="term" value="F:ATP binding"/>
    <property type="evidence" value="ECO:0007669"/>
    <property type="project" value="UniProtKB-KW"/>
</dbReference>
<keyword evidence="3" id="KW-0997">Cell inner membrane</keyword>
<dbReference type="InterPro" id="IPR003439">
    <property type="entry name" value="ABC_transporter-like_ATP-bd"/>
</dbReference>
<evidence type="ECO:0000313" key="9">
    <source>
        <dbReference type="EMBL" id="WRP17568.1"/>
    </source>
</evidence>
<evidence type="ECO:0000256" key="2">
    <source>
        <dbReference type="ARBA" id="ARBA00022475"/>
    </source>
</evidence>
<evidence type="ECO:0000259" key="8">
    <source>
        <dbReference type="PROSITE" id="PS50893"/>
    </source>
</evidence>
<dbReference type="Pfam" id="PF08402">
    <property type="entry name" value="TOBE_2"/>
    <property type="match status" value="1"/>
</dbReference>
<dbReference type="EMBL" id="CP141615">
    <property type="protein sequence ID" value="WRP17568.1"/>
    <property type="molecule type" value="Genomic_DNA"/>
</dbReference>
<keyword evidence="5 9" id="KW-0067">ATP-binding</keyword>
<keyword evidence="4" id="KW-0547">Nucleotide-binding</keyword>
<dbReference type="SUPFAM" id="SSF50331">
    <property type="entry name" value="MOP-like"/>
    <property type="match status" value="1"/>
</dbReference>
<reference evidence="9 10" key="1">
    <citation type="journal article" date="2024" name="Front. Microbiol.">
        <title>Novel thermophilic genera Geochorda gen. nov. and Carboxydochorda gen. nov. from the deep terrestrial subsurface reveal the ecophysiological diversity in the class Limnochordia.</title>
        <authorList>
            <person name="Karnachuk O.V."/>
            <person name="Lukina A.P."/>
            <person name="Avakyan M.R."/>
            <person name="Kadnikov V.V."/>
            <person name="Begmatov S."/>
            <person name="Beletsky A.V."/>
            <person name="Vlasova K.G."/>
            <person name="Novikov A.A."/>
            <person name="Shcherbakova V.A."/>
            <person name="Mardanov A.V."/>
            <person name="Ravin N.V."/>
        </authorList>
    </citation>
    <scope>NUCLEOTIDE SEQUENCE [LARGE SCALE GENOMIC DNA]</scope>
    <source>
        <strain evidence="9 10">L945</strain>
    </source>
</reference>
<dbReference type="Gene3D" id="3.40.50.300">
    <property type="entry name" value="P-loop containing nucleotide triphosphate hydrolases"/>
    <property type="match status" value="1"/>
</dbReference>
<keyword evidence="7" id="KW-0472">Membrane</keyword>
<dbReference type="PROSITE" id="PS50893">
    <property type="entry name" value="ABC_TRANSPORTER_2"/>
    <property type="match status" value="1"/>
</dbReference>
<gene>
    <name evidence="9" type="ORF">U7230_00685</name>
</gene>
<dbReference type="PANTHER" id="PTHR42781:SF1">
    <property type="entry name" value="THIAMINE IMPORT ATP-BINDING PROTEIN THIQ"/>
    <property type="match status" value="1"/>
</dbReference>
<evidence type="ECO:0000313" key="10">
    <source>
        <dbReference type="Proteomes" id="UP001332192"/>
    </source>
</evidence>
<dbReference type="Gene3D" id="2.40.50.100">
    <property type="match status" value="1"/>
</dbReference>
<dbReference type="InterPro" id="IPR027417">
    <property type="entry name" value="P-loop_NTPase"/>
</dbReference>
<organism evidence="9 10">
    <name type="scientific">Carboxydichorda subterranea</name>
    <dbReference type="NCBI Taxonomy" id="3109565"/>
    <lineage>
        <taxon>Bacteria</taxon>
        <taxon>Bacillati</taxon>
        <taxon>Bacillota</taxon>
        <taxon>Limnochordia</taxon>
        <taxon>Limnochordales</taxon>
        <taxon>Geochordaceae</taxon>
        <taxon>Carboxydichorda</taxon>
    </lineage>
</organism>
<keyword evidence="1" id="KW-0813">Transport</keyword>